<gene>
    <name evidence="1" type="ORF">CAOG_002828</name>
</gene>
<reference evidence="2" key="1">
    <citation type="submission" date="2011-02" db="EMBL/GenBank/DDBJ databases">
        <title>The Genome Sequence of Capsaspora owczarzaki ATCC 30864.</title>
        <authorList>
            <person name="Russ C."/>
            <person name="Cuomo C."/>
            <person name="Burger G."/>
            <person name="Gray M.W."/>
            <person name="Holland P.W.H."/>
            <person name="King N."/>
            <person name="Lang F.B.F."/>
            <person name="Roger A.J."/>
            <person name="Ruiz-Trillo I."/>
            <person name="Young S.K."/>
            <person name="Zeng Q."/>
            <person name="Gargeya S."/>
            <person name="Alvarado L."/>
            <person name="Berlin A."/>
            <person name="Chapman S.B."/>
            <person name="Chen Z."/>
            <person name="Freedman E."/>
            <person name="Gellesch M."/>
            <person name="Goldberg J."/>
            <person name="Griggs A."/>
            <person name="Gujja S."/>
            <person name="Heilman E."/>
            <person name="Heiman D."/>
            <person name="Howarth C."/>
            <person name="Mehta T."/>
            <person name="Neiman D."/>
            <person name="Pearson M."/>
            <person name="Roberts A."/>
            <person name="Saif S."/>
            <person name="Shea T."/>
            <person name="Shenoy N."/>
            <person name="Sisk P."/>
            <person name="Stolte C."/>
            <person name="Sykes S."/>
            <person name="White J."/>
            <person name="Yandava C."/>
            <person name="Haas B."/>
            <person name="Nusbaum C."/>
            <person name="Birren B."/>
        </authorList>
    </citation>
    <scope>NUCLEOTIDE SEQUENCE</scope>
    <source>
        <strain evidence="2">ATCC 30864</strain>
    </source>
</reference>
<keyword evidence="2" id="KW-1185">Reference proteome</keyword>
<proteinExistence type="predicted"/>
<evidence type="ECO:0000313" key="2">
    <source>
        <dbReference type="Proteomes" id="UP000008743"/>
    </source>
</evidence>
<protein>
    <submittedName>
        <fullName evidence="1">Uncharacterized protein</fullName>
    </submittedName>
</protein>
<dbReference type="AlphaFoldDB" id="A0A0D2WN40"/>
<dbReference type="Proteomes" id="UP000008743">
    <property type="component" value="Unassembled WGS sequence"/>
</dbReference>
<name>A0A0D2WN40_CAPO3</name>
<accession>A0A0D2WN40</accession>
<dbReference type="EMBL" id="KE346363">
    <property type="protein sequence ID" value="KJE91733.1"/>
    <property type="molecule type" value="Genomic_DNA"/>
</dbReference>
<dbReference type="InParanoid" id="A0A0D2WN40"/>
<evidence type="ECO:0000313" key="1">
    <source>
        <dbReference type="EMBL" id="KJE91733.1"/>
    </source>
</evidence>
<sequence length="418" mass="47719">MERIRRLFSTLRAKLPNTSEVVKSLDHLARRALSHVVIIAATIAWLSWQSYQEQEDVGVLVLADAFVIWLLVAATTACVRPERTSVKLIVCAVPLADDNPSFWSRFFAVVRQTGKNKMRDLSFGPPQKHWPDLKDGFKKWTWDAFTTKYFGKLREAATLRFDQQPRLSEGCVRIFVWKPHAAVIDGITKNEKECSVGHIALMFLPPLDQAGAAPAAAPVAVAVPNYISFWPVKETKMRLLDDRGQLVDWESDIDDLRDPDYVVELEFKPAQLQLMANKAADLKNQHSNNSMRYNLLNSFESWILPRRPSRYLNCSTYAWMILDTADISKVLRASRCEPADVARLTRTTLAGMGVLPSLCKPLEEFFQFFPIPVFSPETVFYILNYYLHFQPSGAYNPKLRKNGAPDRRYREHRGNLVA</sequence>
<organism evidence="1 2">
    <name type="scientific">Capsaspora owczarzaki (strain ATCC 30864)</name>
    <dbReference type="NCBI Taxonomy" id="595528"/>
    <lineage>
        <taxon>Eukaryota</taxon>
        <taxon>Filasterea</taxon>
        <taxon>Capsaspora</taxon>
    </lineage>
</organism>